<keyword evidence="2" id="KW-1185">Reference proteome</keyword>
<proteinExistence type="predicted"/>
<sequence>MDPLMLSDLASLNDWDAFQPNLKGFMPPQDLELHPDCEDVETQIREFTDSSYMRDNDAPLITSVSVQNLVTTSITIGGEIFTVPLSSRESSYLMSKGDASASRFTVPGDQVQFVNSSSLKFITETRSSVLRKLRVSDILVTDTSLVGLDVFINGEHRLSTGVVDTNHFATLFVILPSLTPADVGAYVMHRGVIADTKLPQDLSQAASAIRIYAGLADARIQIASGGPIVCLTYHILARPNSDPALVPRLANLAGALSPLRDGFCLWRHKLTTTTGAPKLILFFLDGSPTYAGGFAGVDATLLSHLAPLAKAYGFKLLLGRLTHTMYTVQEVDHPYKEYYNDIDINDLSMDDDPKESWKWEPLTTLGGVKVVDGDNLLDLAAEMVKNEERYKEMILEVDLEEGFEEMDEGIYATTVKYTHTRTASVLFIVS</sequence>
<gene>
    <name evidence="1" type="ORF">FB45DRAFT_243301</name>
</gene>
<organism evidence="1 2">
    <name type="scientific">Roridomyces roridus</name>
    <dbReference type="NCBI Taxonomy" id="1738132"/>
    <lineage>
        <taxon>Eukaryota</taxon>
        <taxon>Fungi</taxon>
        <taxon>Dikarya</taxon>
        <taxon>Basidiomycota</taxon>
        <taxon>Agaricomycotina</taxon>
        <taxon>Agaricomycetes</taxon>
        <taxon>Agaricomycetidae</taxon>
        <taxon>Agaricales</taxon>
        <taxon>Marasmiineae</taxon>
        <taxon>Mycenaceae</taxon>
        <taxon>Roridomyces</taxon>
    </lineage>
</organism>
<dbReference type="EMBL" id="JARKIF010000024">
    <property type="protein sequence ID" value="KAJ7615384.1"/>
    <property type="molecule type" value="Genomic_DNA"/>
</dbReference>
<protein>
    <submittedName>
        <fullName evidence="1">Uncharacterized protein</fullName>
    </submittedName>
</protein>
<evidence type="ECO:0000313" key="2">
    <source>
        <dbReference type="Proteomes" id="UP001221142"/>
    </source>
</evidence>
<reference evidence="1" key="1">
    <citation type="submission" date="2023-03" db="EMBL/GenBank/DDBJ databases">
        <title>Massive genome expansion in bonnet fungi (Mycena s.s.) driven by repeated elements and novel gene families across ecological guilds.</title>
        <authorList>
            <consortium name="Lawrence Berkeley National Laboratory"/>
            <person name="Harder C.B."/>
            <person name="Miyauchi S."/>
            <person name="Viragh M."/>
            <person name="Kuo A."/>
            <person name="Thoen E."/>
            <person name="Andreopoulos B."/>
            <person name="Lu D."/>
            <person name="Skrede I."/>
            <person name="Drula E."/>
            <person name="Henrissat B."/>
            <person name="Morin E."/>
            <person name="Kohler A."/>
            <person name="Barry K."/>
            <person name="LaButti K."/>
            <person name="Morin E."/>
            <person name="Salamov A."/>
            <person name="Lipzen A."/>
            <person name="Mereny Z."/>
            <person name="Hegedus B."/>
            <person name="Baldrian P."/>
            <person name="Stursova M."/>
            <person name="Weitz H."/>
            <person name="Taylor A."/>
            <person name="Grigoriev I.V."/>
            <person name="Nagy L.G."/>
            <person name="Martin F."/>
            <person name="Kauserud H."/>
        </authorList>
    </citation>
    <scope>NUCLEOTIDE SEQUENCE</scope>
    <source>
        <strain evidence="1">9284</strain>
    </source>
</reference>
<evidence type="ECO:0000313" key="1">
    <source>
        <dbReference type="EMBL" id="KAJ7615384.1"/>
    </source>
</evidence>
<dbReference type="AlphaFoldDB" id="A0AAD7FED8"/>
<accession>A0AAD7FED8</accession>
<name>A0AAD7FED8_9AGAR</name>
<comment type="caution">
    <text evidence="1">The sequence shown here is derived from an EMBL/GenBank/DDBJ whole genome shotgun (WGS) entry which is preliminary data.</text>
</comment>
<dbReference type="Proteomes" id="UP001221142">
    <property type="component" value="Unassembled WGS sequence"/>
</dbReference>